<dbReference type="PANTHER" id="PTHR42998:SF1">
    <property type="entry name" value="TYPE I RESTRICTION ENZYME HINDI METHYLASE SUBUNIT"/>
    <property type="match status" value="1"/>
</dbReference>
<comment type="caution">
    <text evidence="4">The sequence shown here is derived from an EMBL/GenBank/DDBJ whole genome shotgun (WGS) entry which is preliminary data.</text>
</comment>
<accession>A0ABD4SLA4</accession>
<dbReference type="CDD" id="cd02440">
    <property type="entry name" value="AdoMet_MTases"/>
    <property type="match status" value="1"/>
</dbReference>
<feature type="domain" description="DNA methylase adenine-specific" evidence="3">
    <location>
        <begin position="262"/>
        <end position="504"/>
    </location>
</feature>
<name>A0ABD4SLA4_9NEIS</name>
<keyword evidence="4" id="KW-0808">Transferase</keyword>
<evidence type="ECO:0000313" key="4">
    <source>
        <dbReference type="EMBL" id="MCG9024501.1"/>
    </source>
</evidence>
<protein>
    <submittedName>
        <fullName evidence="4">N-6 DNA methylase</fullName>
    </submittedName>
</protein>
<dbReference type="PRINTS" id="PR00507">
    <property type="entry name" value="N12N6MTFRASE"/>
</dbReference>
<evidence type="ECO:0000259" key="3">
    <source>
        <dbReference type="Pfam" id="PF02384"/>
    </source>
</evidence>
<dbReference type="GO" id="GO:0009307">
    <property type="term" value="P:DNA restriction-modification system"/>
    <property type="evidence" value="ECO:0007669"/>
    <property type="project" value="UniProtKB-KW"/>
</dbReference>
<dbReference type="InterPro" id="IPR052916">
    <property type="entry name" value="Type-I_RE_MTase_Subunit"/>
</dbReference>
<evidence type="ECO:0000256" key="1">
    <source>
        <dbReference type="ARBA" id="ARBA00006594"/>
    </source>
</evidence>
<evidence type="ECO:0000256" key="2">
    <source>
        <dbReference type="ARBA" id="ARBA00022747"/>
    </source>
</evidence>
<keyword evidence="4" id="KW-0489">Methyltransferase</keyword>
<dbReference type="SUPFAM" id="SSF53335">
    <property type="entry name" value="S-adenosyl-L-methionine-dependent methyltransferases"/>
    <property type="match status" value="1"/>
</dbReference>
<dbReference type="Gene3D" id="3.40.50.150">
    <property type="entry name" value="Vaccinia Virus protein VP39"/>
    <property type="match status" value="1"/>
</dbReference>
<dbReference type="GO" id="GO:0032259">
    <property type="term" value="P:methylation"/>
    <property type="evidence" value="ECO:0007669"/>
    <property type="project" value="UniProtKB-KW"/>
</dbReference>
<dbReference type="InterPro" id="IPR029063">
    <property type="entry name" value="SAM-dependent_MTases_sf"/>
</dbReference>
<dbReference type="AlphaFoldDB" id="A0ABD4SLA4"/>
<proteinExistence type="inferred from homology"/>
<sequence>MTKQTAERLSKVLGVPPTHLILEHSYGENFEIFIVQNERGTSYLACAHVTASYQKAEDDLKEVLRKSGTMSVGAVVGEDYQVFRVLRKSFRTGDFDLIAGLDNSSVFVPEEKAARSSLTPLTKRVENLLFEIHSAFRDIDGLHAPEALEEICKLVYAKLFDEENSSRTGEVLFQRAGRCSVEECAAEIRRLYDAAIDEDKAIFSNKIPSYDRSRGVFKETLLLSSAAIVRATEILQHYDISSSPVDIKGRAFQNVLLPAVRSGMGQYFTPKEVIDLIVRMMSPNVRELVVDPFCGSGHFLTSALDFVRDSHGVADKLFHEFAFTRLHGIEKSDRMVRIAMTDMRLHGDGHSNIRCTDALLPFENYPDLYRETFDLVVTNPPFGVDLPADALHQFGPFELALDRKTAISLEIVALERCLQLLKPGGRMAIVIPDGVLSNKSTQYVREWLVEHAAIRAIISLPTETFSPFGANIKTSVLMLRKFRPSEDVSKHRNVFLGEVSNVGYDASGRSSASTDLDELLSEFRDFVAREEW</sequence>
<dbReference type="InterPro" id="IPR002052">
    <property type="entry name" value="DNA_methylase_N6_adenine_CS"/>
</dbReference>
<dbReference type="PANTHER" id="PTHR42998">
    <property type="entry name" value="TYPE I RESTRICTION ENZYME HINDVIIP M PROTEIN-RELATED"/>
    <property type="match status" value="1"/>
</dbReference>
<dbReference type="Pfam" id="PF02384">
    <property type="entry name" value="N6_Mtase"/>
    <property type="match status" value="1"/>
</dbReference>
<dbReference type="Proteomes" id="UP001200247">
    <property type="component" value="Unassembled WGS sequence"/>
</dbReference>
<dbReference type="EMBL" id="JAJAXM010000002">
    <property type="protein sequence ID" value="MCG9024501.1"/>
    <property type="molecule type" value="Genomic_DNA"/>
</dbReference>
<evidence type="ECO:0000313" key="5">
    <source>
        <dbReference type="Proteomes" id="UP001200247"/>
    </source>
</evidence>
<gene>
    <name evidence="4" type="ORF">LH440_01015</name>
</gene>
<reference evidence="4 5" key="1">
    <citation type="submission" date="2021-10" db="EMBL/GenBank/DDBJ databases">
        <title>Whole-genome sequencing analysis of Laribacter hongkongensis: virulence gene profiles, carbohydrate-active enzyme prediction, and antimicrobial resistance characterization.</title>
        <authorList>
            <person name="Yuan P."/>
            <person name="Zhan Y."/>
            <person name="Chen D."/>
        </authorList>
    </citation>
    <scope>NUCLEOTIDE SEQUENCE [LARGE SCALE GENOMIC DNA]</scope>
    <source>
        <strain evidence="4 5">W67</strain>
    </source>
</reference>
<dbReference type="GO" id="GO:0008168">
    <property type="term" value="F:methyltransferase activity"/>
    <property type="evidence" value="ECO:0007669"/>
    <property type="project" value="UniProtKB-KW"/>
</dbReference>
<organism evidence="4 5">
    <name type="scientific">Laribacter hongkongensis</name>
    <dbReference type="NCBI Taxonomy" id="168471"/>
    <lineage>
        <taxon>Bacteria</taxon>
        <taxon>Pseudomonadati</taxon>
        <taxon>Pseudomonadota</taxon>
        <taxon>Betaproteobacteria</taxon>
        <taxon>Neisseriales</taxon>
        <taxon>Aquaspirillaceae</taxon>
        <taxon>Laribacter</taxon>
    </lineage>
</organism>
<dbReference type="PROSITE" id="PS00092">
    <property type="entry name" value="N6_MTASE"/>
    <property type="match status" value="1"/>
</dbReference>
<dbReference type="RefSeq" id="WP_239893363.1">
    <property type="nucleotide sequence ID" value="NZ_JAJAXM010000002.1"/>
</dbReference>
<comment type="similarity">
    <text evidence="1">Belongs to the N(4)/N(6)-methyltransferase family.</text>
</comment>
<keyword evidence="2" id="KW-0680">Restriction system</keyword>
<dbReference type="InterPro" id="IPR003356">
    <property type="entry name" value="DNA_methylase_A-5"/>
</dbReference>